<name>A0AC61S8N3_9BACT</name>
<dbReference type="EMBL" id="SSTG01000003">
    <property type="protein sequence ID" value="THG55212.1"/>
    <property type="molecule type" value="Genomic_DNA"/>
</dbReference>
<proteinExistence type="predicted"/>
<comment type="caution">
    <text evidence="1">The sequence shown here is derived from an EMBL/GenBank/DDBJ whole genome shotgun (WGS) entry which is preliminary data.</text>
</comment>
<reference evidence="1" key="1">
    <citation type="submission" date="2019-04" db="EMBL/GenBank/DDBJ databases">
        <title>Microbes associate with the intestines of laboratory mice.</title>
        <authorList>
            <person name="Navarre W."/>
            <person name="Wong E."/>
            <person name="Huang K.C."/>
            <person name="Tropini C."/>
            <person name="Ng K."/>
            <person name="Yu B."/>
        </authorList>
    </citation>
    <scope>NUCLEOTIDE SEQUENCE</scope>
    <source>
        <strain evidence="1">NM86_A22</strain>
    </source>
</reference>
<protein>
    <submittedName>
        <fullName evidence="1">RNA polymerase factor sigma-54</fullName>
    </submittedName>
</protein>
<dbReference type="Proteomes" id="UP000305401">
    <property type="component" value="Unassembled WGS sequence"/>
</dbReference>
<keyword evidence="2" id="KW-1185">Reference proteome</keyword>
<evidence type="ECO:0000313" key="2">
    <source>
        <dbReference type="Proteomes" id="UP000305401"/>
    </source>
</evidence>
<evidence type="ECO:0000313" key="1">
    <source>
        <dbReference type="EMBL" id="THG55212.1"/>
    </source>
</evidence>
<accession>A0AC61S8N3</accession>
<organism evidence="1 2">
    <name type="scientific">Muribaculum caecicola</name>
    <dbReference type="NCBI Taxonomy" id="3038144"/>
    <lineage>
        <taxon>Bacteria</taxon>
        <taxon>Pseudomonadati</taxon>
        <taxon>Bacteroidota</taxon>
        <taxon>Bacteroidia</taxon>
        <taxon>Bacteroidales</taxon>
        <taxon>Muribaculaceae</taxon>
        <taxon>Muribaculum</taxon>
    </lineage>
</organism>
<sequence>MEESLNLSQQLRLQQKLSPLQVRFGRMLEMTGPEFEDEVQRMLDDNPALASADTQLAADTFDAGQFDETAEQVQLADYANDDEVPPQFYGASGYQGTGAGFVEPMATDTSVTLLDTIEQQLAELRLSERELQIGRYVAGNLDDNGYLTRDVFSMALDIDEHTGINVSTGQVQHMLDIIRTLDPPGVGAVDLRDCLILQLRRKPESRLQKLALEIVVHYFDLFSLKHYKKLVSALNVSETELKDALNIIRQLNPKPGSFLQSDANDEKTHHIIPDFSVEIDGDTVTVSLLNRVPELAVETSFTVEAEPKAAGRSQTQAVAFVRQKREEAMEFMRLLKMRQNTLLRVMEAIVKLQRDFFVDGACSDTSLIRPMILKDVSALTGYDLSVISRATAGKYVATPAGVYPIKLFFNERTNDTDDTSAHEIMSALRKIVEEEDKGHPLSDDSITALLQAKGYDIARRTVAKYRERMGIPVGRLRKEIL</sequence>
<gene>
    <name evidence="1" type="primary">rpoN</name>
    <name evidence="1" type="ORF">E5990_00655</name>
</gene>